<dbReference type="EMBL" id="PXOA01000127">
    <property type="protein sequence ID" value="RFU80068.1"/>
    <property type="molecule type" value="Genomic_DNA"/>
</dbReference>
<protein>
    <submittedName>
        <fullName evidence="1">Uncharacterized protein</fullName>
    </submittedName>
</protein>
<organism evidence="1 2">
    <name type="scientific">Trichoderma arundinaceum</name>
    <dbReference type="NCBI Taxonomy" id="490622"/>
    <lineage>
        <taxon>Eukaryota</taxon>
        <taxon>Fungi</taxon>
        <taxon>Dikarya</taxon>
        <taxon>Ascomycota</taxon>
        <taxon>Pezizomycotina</taxon>
        <taxon>Sordariomycetes</taxon>
        <taxon>Hypocreomycetidae</taxon>
        <taxon>Hypocreales</taxon>
        <taxon>Hypocreaceae</taxon>
        <taxon>Trichoderma</taxon>
    </lineage>
</organism>
<accession>A0A395NVI9</accession>
<dbReference type="AlphaFoldDB" id="A0A395NVI9"/>
<sequence length="115" mass="12653">MASASPMYTSNDAPPSYEDVVRRLNVLIGDNPTASMALEAAQNLSDADVEVLVREHENHYPLITEEEKKTFAVNLCRTSSSTEGAPHIKEASKVASEVAKEITLTLNQQFSKFKK</sequence>
<evidence type="ECO:0000313" key="2">
    <source>
        <dbReference type="Proteomes" id="UP000266272"/>
    </source>
</evidence>
<dbReference type="OrthoDB" id="5099888at2759"/>
<comment type="caution">
    <text evidence="1">The sequence shown here is derived from an EMBL/GenBank/DDBJ whole genome shotgun (WGS) entry which is preliminary data.</text>
</comment>
<proteinExistence type="predicted"/>
<reference evidence="1 2" key="1">
    <citation type="journal article" date="2018" name="PLoS Pathog.">
        <title>Evolution of structural diversity of trichothecenes, a family of toxins produced by plant pathogenic and entomopathogenic fungi.</title>
        <authorList>
            <person name="Proctor R.H."/>
            <person name="McCormick S.P."/>
            <person name="Kim H.S."/>
            <person name="Cardoza R.E."/>
            <person name="Stanley A.M."/>
            <person name="Lindo L."/>
            <person name="Kelly A."/>
            <person name="Brown D.W."/>
            <person name="Lee T."/>
            <person name="Vaughan M.M."/>
            <person name="Alexander N.J."/>
            <person name="Busman M."/>
            <person name="Gutierrez S."/>
        </authorList>
    </citation>
    <scope>NUCLEOTIDE SEQUENCE [LARGE SCALE GENOMIC DNA]</scope>
    <source>
        <strain evidence="1 2">IBT 40837</strain>
    </source>
</reference>
<keyword evidence="2" id="KW-1185">Reference proteome</keyword>
<evidence type="ECO:0000313" key="1">
    <source>
        <dbReference type="EMBL" id="RFU80068.1"/>
    </source>
</evidence>
<name>A0A395NVI9_TRIAR</name>
<dbReference type="Proteomes" id="UP000266272">
    <property type="component" value="Unassembled WGS sequence"/>
</dbReference>
<gene>
    <name evidence="1" type="ORF">TARUN_2186</name>
</gene>